<name>A0ACC2UTF4_9FUNG</name>
<dbReference type="Proteomes" id="UP001165960">
    <property type="component" value="Unassembled WGS sequence"/>
</dbReference>
<organism evidence="1 2">
    <name type="scientific">Entomophthora muscae</name>
    <dbReference type="NCBI Taxonomy" id="34485"/>
    <lineage>
        <taxon>Eukaryota</taxon>
        <taxon>Fungi</taxon>
        <taxon>Fungi incertae sedis</taxon>
        <taxon>Zoopagomycota</taxon>
        <taxon>Entomophthoromycotina</taxon>
        <taxon>Entomophthoromycetes</taxon>
        <taxon>Entomophthorales</taxon>
        <taxon>Entomophthoraceae</taxon>
        <taxon>Entomophthora</taxon>
    </lineage>
</organism>
<protein>
    <submittedName>
        <fullName evidence="1">Magnesium ion transporter</fullName>
    </submittedName>
</protein>
<dbReference type="EMBL" id="QTSX02000016">
    <property type="protein sequence ID" value="KAJ9090123.1"/>
    <property type="molecule type" value="Genomic_DNA"/>
</dbReference>
<gene>
    <name evidence="1" type="primary">MRS2_1</name>
    <name evidence="1" type="ORF">DSO57_1005860</name>
</gene>
<comment type="caution">
    <text evidence="1">The sequence shown here is derived from an EMBL/GenBank/DDBJ whole genome shotgun (WGS) entry which is preliminary data.</text>
</comment>
<proteinExistence type="predicted"/>
<reference evidence="1" key="1">
    <citation type="submission" date="2022-04" db="EMBL/GenBank/DDBJ databases">
        <title>Genome of the entomopathogenic fungus Entomophthora muscae.</title>
        <authorList>
            <person name="Elya C."/>
            <person name="Lovett B.R."/>
            <person name="Lee E."/>
            <person name="Macias A.M."/>
            <person name="Hajek A.E."/>
            <person name="De Bivort B.L."/>
            <person name="Kasson M.T."/>
            <person name="De Fine Licht H.H."/>
            <person name="Stajich J.E."/>
        </authorList>
    </citation>
    <scope>NUCLEOTIDE SEQUENCE</scope>
    <source>
        <strain evidence="1">Berkeley</strain>
    </source>
</reference>
<evidence type="ECO:0000313" key="1">
    <source>
        <dbReference type="EMBL" id="KAJ9090123.1"/>
    </source>
</evidence>
<accession>A0ACC2UTF4</accession>
<keyword evidence="2" id="KW-1185">Reference proteome</keyword>
<evidence type="ECO:0000313" key="2">
    <source>
        <dbReference type="Proteomes" id="UP001165960"/>
    </source>
</evidence>
<sequence>MFLNTGSFSMLSRQKKFLSKLPHLNKYQELNFTSLPQNKVEPPFFRAWKFADFKISAPELYKNNKNIHTLGEASKIFSLSRSAGSRFLKPSSYSRICGKNYVTDLLKHQLSTLQNPLHSDLKLRCTEFDHNGNVRTIAGEFSKPFLCSAHGLQPRDLRKIDSTYANQMPAILVREQAILVNLLQIRALIKSDLVILFDSIASNSKHHSLFIYDLQERLRPNSVSAQTLPLEFRALESILVSVVGALQSEMEGISSLVSNLLAQLEDTIDRDRLKLLLTYSKRLSKFEQKVLNIRGAIEEVLEQDEDLCAMYLTCKKAGTPRSITSHDEIELLLETYLKQTDEIANVIGTLRANVRTTEDIVNIILDSQRNSLLLLELQVTMCTLGLTMGAFIASIFGMNLTNHLESHQFAFFALGAVISSMVFTTTIVFLRRMRRLVRQI</sequence>